<gene>
    <name evidence="2" type="ORF">B0J12DRAFT_273348</name>
</gene>
<organism evidence="2 3">
    <name type="scientific">Macrophomina phaseolina</name>
    <dbReference type="NCBI Taxonomy" id="35725"/>
    <lineage>
        <taxon>Eukaryota</taxon>
        <taxon>Fungi</taxon>
        <taxon>Dikarya</taxon>
        <taxon>Ascomycota</taxon>
        <taxon>Pezizomycotina</taxon>
        <taxon>Dothideomycetes</taxon>
        <taxon>Dothideomycetes incertae sedis</taxon>
        <taxon>Botryosphaeriales</taxon>
        <taxon>Botryosphaeriaceae</taxon>
        <taxon>Macrophomina</taxon>
    </lineage>
</organism>
<keyword evidence="1" id="KW-0812">Transmembrane</keyword>
<evidence type="ECO:0000313" key="2">
    <source>
        <dbReference type="EMBL" id="KAH7034244.1"/>
    </source>
</evidence>
<dbReference type="EMBL" id="JAGTJR010000037">
    <property type="protein sequence ID" value="KAH7034244.1"/>
    <property type="molecule type" value="Genomic_DNA"/>
</dbReference>
<keyword evidence="1" id="KW-0472">Membrane</keyword>
<evidence type="ECO:0000313" key="3">
    <source>
        <dbReference type="Proteomes" id="UP000774617"/>
    </source>
</evidence>
<accession>A0ABQ8FXV5</accession>
<keyword evidence="1" id="KW-1133">Transmembrane helix</keyword>
<proteinExistence type="predicted"/>
<keyword evidence="3" id="KW-1185">Reference proteome</keyword>
<dbReference type="Proteomes" id="UP000774617">
    <property type="component" value="Unassembled WGS sequence"/>
</dbReference>
<name>A0ABQ8FXV5_9PEZI</name>
<evidence type="ECO:0000256" key="1">
    <source>
        <dbReference type="SAM" id="Phobius"/>
    </source>
</evidence>
<reference evidence="2 3" key="1">
    <citation type="journal article" date="2021" name="Nat. Commun.">
        <title>Genetic determinants of endophytism in the Arabidopsis root mycobiome.</title>
        <authorList>
            <person name="Mesny F."/>
            <person name="Miyauchi S."/>
            <person name="Thiergart T."/>
            <person name="Pickel B."/>
            <person name="Atanasova L."/>
            <person name="Karlsson M."/>
            <person name="Huettel B."/>
            <person name="Barry K.W."/>
            <person name="Haridas S."/>
            <person name="Chen C."/>
            <person name="Bauer D."/>
            <person name="Andreopoulos W."/>
            <person name="Pangilinan J."/>
            <person name="LaButti K."/>
            <person name="Riley R."/>
            <person name="Lipzen A."/>
            <person name="Clum A."/>
            <person name="Drula E."/>
            <person name="Henrissat B."/>
            <person name="Kohler A."/>
            <person name="Grigoriev I.V."/>
            <person name="Martin F.M."/>
            <person name="Hacquard S."/>
        </authorList>
    </citation>
    <scope>NUCLEOTIDE SEQUENCE [LARGE SCALE GENOMIC DNA]</scope>
    <source>
        <strain evidence="2 3">MPI-SDFR-AT-0080</strain>
    </source>
</reference>
<protein>
    <submittedName>
        <fullName evidence="2">Uncharacterized protein</fullName>
    </submittedName>
</protein>
<sequence length="117" mass="13069">MVVLSLVWNMVTHCVSSLRGRFHPKASIAANLILCLLISWLATYIVRSAYADMDLSHVYADFWLSNVRSIYIAAPHLPSCAADQAEIKRRQGRRGLSLERKQLERVLWGSGCALALG</sequence>
<feature type="transmembrane region" description="Helical" evidence="1">
    <location>
        <begin position="26"/>
        <end position="46"/>
    </location>
</feature>
<comment type="caution">
    <text evidence="2">The sequence shown here is derived from an EMBL/GenBank/DDBJ whole genome shotgun (WGS) entry which is preliminary data.</text>
</comment>